<evidence type="ECO:0000313" key="2">
    <source>
        <dbReference type="EMBL" id="SUA74655.1"/>
    </source>
</evidence>
<evidence type="ECO:0000313" key="3">
    <source>
        <dbReference type="Proteomes" id="UP000254573"/>
    </source>
</evidence>
<evidence type="ECO:0000259" key="1">
    <source>
        <dbReference type="Pfam" id="PF13200"/>
    </source>
</evidence>
<organism evidence="2 3">
    <name type="scientific">Pandoraea pnomenusa</name>
    <dbReference type="NCBI Taxonomy" id="93220"/>
    <lineage>
        <taxon>Bacteria</taxon>
        <taxon>Pseudomonadati</taxon>
        <taxon>Pseudomonadota</taxon>
        <taxon>Betaproteobacteria</taxon>
        <taxon>Burkholderiales</taxon>
        <taxon>Burkholderiaceae</taxon>
        <taxon>Pandoraea</taxon>
    </lineage>
</organism>
<protein>
    <submittedName>
        <fullName evidence="2">Uncharacterized protein conserved in bacteria</fullName>
    </submittedName>
</protein>
<dbReference type="Pfam" id="PF13200">
    <property type="entry name" value="DUF4015"/>
    <property type="match status" value="1"/>
</dbReference>
<dbReference type="InterPro" id="IPR052177">
    <property type="entry name" value="Divisome_Glycosyl_Hydrolase"/>
</dbReference>
<dbReference type="SUPFAM" id="SSF51445">
    <property type="entry name" value="(Trans)glycosidases"/>
    <property type="match status" value="1"/>
</dbReference>
<dbReference type="InterPro" id="IPR008969">
    <property type="entry name" value="CarboxyPept-like_regulatory"/>
</dbReference>
<dbReference type="InterPro" id="IPR025275">
    <property type="entry name" value="DUF4015"/>
</dbReference>
<dbReference type="Gene3D" id="3.20.20.80">
    <property type="entry name" value="Glycosidases"/>
    <property type="match status" value="1"/>
</dbReference>
<dbReference type="PANTHER" id="PTHR43405">
    <property type="entry name" value="GLYCOSYL HYDROLASE DIGH"/>
    <property type="match status" value="1"/>
</dbReference>
<dbReference type="EMBL" id="UGSG01000001">
    <property type="protein sequence ID" value="SUA74655.1"/>
    <property type="molecule type" value="Genomic_DNA"/>
</dbReference>
<sequence length="472" mass="51738">MTWNPLRGVTASGEVDIPSHADWHPNFSTVRTRRSSEHASAMRGPAMISRLLQLSMAWLCLLAQTSSAQQTLTARVVDATSRQPIAGATVVGAGAIVHSAPDGSFALPLAPTGGGASVPLSLKAVGFARVETSLRAGDANNVVAMSRLRPKAVYLSVYGVANRTLRDAALGLPGRTAINALVIDVKGDRGMTSYRSLARERIGAQAYAPPRTPRIENFAAWLKSLHAHGIYLIARIVVFKDDPLAQAHPEWAVRDAQGDVWQDREHLRWLDPMLPAVWAHNLDVAEEAARLGFDEIQFDYLRFPDAPGLRFASPNTEPQRVAAITGFLSAANARLAPYNVYTSADIFGYVCWNLNDTMIGQQLETLPPLVDYISPMLYPSGFTWGLPGCRAPIEHPGEIVSRTLAQAVDRTGLPGIRFRPWLQAFRDYAFDRRPFGATEIRAQIDASEAAQTDGWMLWNPRNQYDPATLPRQ</sequence>
<dbReference type="PANTHER" id="PTHR43405:SF1">
    <property type="entry name" value="GLYCOSYL HYDROLASE DIGH"/>
    <property type="match status" value="1"/>
</dbReference>
<name>A0A378YBN1_9BURK</name>
<dbReference type="SUPFAM" id="SSF49464">
    <property type="entry name" value="Carboxypeptidase regulatory domain-like"/>
    <property type="match status" value="1"/>
</dbReference>
<dbReference type="Proteomes" id="UP000254573">
    <property type="component" value="Unassembled WGS sequence"/>
</dbReference>
<gene>
    <name evidence="2" type="ORF">NCTC13160_00426</name>
</gene>
<dbReference type="InterPro" id="IPR017853">
    <property type="entry name" value="GH"/>
</dbReference>
<proteinExistence type="predicted"/>
<reference evidence="2 3" key="1">
    <citation type="submission" date="2018-06" db="EMBL/GenBank/DDBJ databases">
        <authorList>
            <consortium name="Pathogen Informatics"/>
            <person name="Doyle S."/>
        </authorList>
    </citation>
    <scope>NUCLEOTIDE SEQUENCE [LARGE SCALE GENOMIC DNA]</scope>
    <source>
        <strain evidence="2 3">NCTC13160</strain>
    </source>
</reference>
<accession>A0A378YBN1</accession>
<dbReference type="STRING" id="93220.A6P55_23180"/>
<dbReference type="AlphaFoldDB" id="A0A378YBN1"/>
<feature type="domain" description="DUF4015" evidence="1">
    <location>
        <begin position="152"/>
        <end position="464"/>
    </location>
</feature>